<evidence type="ECO:0000256" key="2">
    <source>
        <dbReference type="ARBA" id="ARBA00004606"/>
    </source>
</evidence>
<proteinExistence type="inferred from homology"/>
<dbReference type="Proteomes" id="UP000332933">
    <property type="component" value="Unassembled WGS sequence"/>
</dbReference>
<dbReference type="Pfam" id="PF11051">
    <property type="entry name" value="Mannosyl_trans3"/>
    <property type="match status" value="2"/>
</dbReference>
<keyword evidence="9 11" id="KW-0472">Membrane</keyword>
<dbReference type="InterPro" id="IPR029044">
    <property type="entry name" value="Nucleotide-diphossugar_trans"/>
</dbReference>
<evidence type="ECO:0000256" key="9">
    <source>
        <dbReference type="ARBA" id="ARBA00023136"/>
    </source>
</evidence>
<keyword evidence="6" id="KW-0735">Signal-anchor</keyword>
<comment type="subcellular location">
    <subcellularLocation>
        <location evidence="10">Endomembrane system</location>
        <topology evidence="10">Single-pass membrane protein</topology>
    </subcellularLocation>
    <subcellularLocation>
        <location evidence="1">Golgi apparatus membrane</location>
    </subcellularLocation>
    <subcellularLocation>
        <location evidence="2">Membrane</location>
        <topology evidence="2">Single-pass type II membrane protein</topology>
    </subcellularLocation>
</comment>
<keyword evidence="4" id="KW-0808">Transferase</keyword>
<evidence type="ECO:0000256" key="6">
    <source>
        <dbReference type="ARBA" id="ARBA00022968"/>
    </source>
</evidence>
<dbReference type="GO" id="GO:0000139">
    <property type="term" value="C:Golgi membrane"/>
    <property type="evidence" value="ECO:0007669"/>
    <property type="project" value="UniProtKB-SubCell"/>
</dbReference>
<dbReference type="InterPro" id="IPR022751">
    <property type="entry name" value="Alpha_mannosyltransferase"/>
</dbReference>
<keyword evidence="5 11" id="KW-0812">Transmembrane</keyword>
<keyword evidence="8" id="KW-0333">Golgi apparatus</keyword>
<feature type="transmembrane region" description="Helical" evidence="11">
    <location>
        <begin position="584"/>
        <end position="603"/>
    </location>
</feature>
<reference evidence="13 14" key="1">
    <citation type="submission" date="2019-03" db="EMBL/GenBank/DDBJ databases">
        <authorList>
            <person name="Gaulin E."/>
            <person name="Dumas B."/>
        </authorList>
    </citation>
    <scope>NUCLEOTIDE SEQUENCE [LARGE SCALE GENOMIC DNA]</scope>
    <source>
        <strain evidence="13">CBS 568.67</strain>
    </source>
</reference>
<evidence type="ECO:0000256" key="5">
    <source>
        <dbReference type="ARBA" id="ARBA00022692"/>
    </source>
</evidence>
<gene>
    <name evidence="13" type="primary">Aste57867_13216</name>
    <name evidence="12" type="ORF">As57867_013167</name>
    <name evidence="13" type="ORF">ASTE57867_13216</name>
</gene>
<keyword evidence="7 11" id="KW-1133">Transmembrane helix</keyword>
<protein>
    <submittedName>
        <fullName evidence="13">Aste57867_13216 protein</fullName>
    </submittedName>
</protein>
<evidence type="ECO:0000256" key="11">
    <source>
        <dbReference type="SAM" id="Phobius"/>
    </source>
</evidence>
<comment type="similarity">
    <text evidence="3">Belongs to the MNN1/MNT family.</text>
</comment>
<evidence type="ECO:0000256" key="10">
    <source>
        <dbReference type="ARBA" id="ARBA00037847"/>
    </source>
</evidence>
<feature type="transmembrane region" description="Helical" evidence="11">
    <location>
        <begin position="88"/>
        <end position="109"/>
    </location>
</feature>
<evidence type="ECO:0000256" key="8">
    <source>
        <dbReference type="ARBA" id="ARBA00023034"/>
    </source>
</evidence>
<accession>A0A485KY09</accession>
<evidence type="ECO:0000313" key="14">
    <source>
        <dbReference type="Proteomes" id="UP000332933"/>
    </source>
</evidence>
<reference evidence="12" key="2">
    <citation type="submission" date="2019-06" db="EMBL/GenBank/DDBJ databases">
        <title>Genomics analysis of Aphanomyces spp. identifies a new class of oomycete effector associated with host adaptation.</title>
        <authorList>
            <person name="Gaulin E."/>
        </authorList>
    </citation>
    <scope>NUCLEOTIDE SEQUENCE</scope>
    <source>
        <strain evidence="12">CBS 578.67</strain>
    </source>
</reference>
<evidence type="ECO:0000256" key="4">
    <source>
        <dbReference type="ARBA" id="ARBA00022679"/>
    </source>
</evidence>
<dbReference type="AlphaFoldDB" id="A0A485KY09"/>
<dbReference type="OrthoDB" id="430354at2759"/>
<dbReference type="GO" id="GO:0046354">
    <property type="term" value="P:mannan biosynthetic process"/>
    <property type="evidence" value="ECO:0007669"/>
    <property type="project" value="TreeGrafter"/>
</dbReference>
<dbReference type="PANTHER" id="PTHR31646">
    <property type="entry name" value="ALPHA-1,2-MANNOSYLTRANSFERASE MNN2"/>
    <property type="match status" value="1"/>
</dbReference>
<evidence type="ECO:0000256" key="3">
    <source>
        <dbReference type="ARBA" id="ARBA00009105"/>
    </source>
</evidence>
<keyword evidence="14" id="KW-1185">Reference proteome</keyword>
<evidence type="ECO:0000313" key="13">
    <source>
        <dbReference type="EMBL" id="VFT90056.1"/>
    </source>
</evidence>
<dbReference type="EMBL" id="VJMH01005438">
    <property type="protein sequence ID" value="KAF0696003.1"/>
    <property type="molecule type" value="Genomic_DNA"/>
</dbReference>
<name>A0A485KY09_9STRA</name>
<dbReference type="PANTHER" id="PTHR31646:SF1">
    <property type="entry name" value="ALPHA-1,2-MANNOSYLTRANSFERASE MNN2"/>
    <property type="match status" value="1"/>
</dbReference>
<dbReference type="EMBL" id="CAADRA010005459">
    <property type="protein sequence ID" value="VFT90056.1"/>
    <property type="molecule type" value="Genomic_DNA"/>
</dbReference>
<sequence>MMQHMPTLGKGCRWGRISIFEGFSTTSTIAKPVGELRDRIYFNPLGEMQEDALHRSEEWRERQGKGVPLKVNSNKHERKRHKSKCPRIALGVLLALTFLGVLAGVIYAIRHRLHEAAIMDPALDLVLTSDPLPYDNVPSLWRDDEFECLGWRATDNCNPRGPRMPARDKPCDAMVVRGDAGTCEVRNRTSGQVFHVMATTCLSTRRPFTCNMARAFTDFSKQIATYKHVPAPQFTSTRRGVVFSIYMSTLPSVFAIVRLLRSYGCILPIEFFYHADEITVDTNALLQRMLRDDRRISLRPIDDPAATRFRTKPYAIYHSAFDQVLLLDCDNIPLHDPTYLFDSVAFVTHGAIFWPDLWHPGNTIFSVQPQSLLWQLLDMHFSDEWEQESGMVLVDRRRRASAAALHKLMAYTFATNTLLESLELVYGDKDLFRLAWRNASAPYHFIETPPAFAGLYTSSWSTSLCGVAMVQHDPSGRAVFLHRNALKISGRRHELPLLTHVEALDARTDPRRFVATCTGSLENGQPCWGFRWPDVPTQITAIDWRAASANIHTAEAHAISFAKQARHILGLADALAPVPRQSIAWLWIFGILPVVCALLLLTWHHRSGGSRRSPSSLLVMVKAKRKPSALP</sequence>
<evidence type="ECO:0000256" key="1">
    <source>
        <dbReference type="ARBA" id="ARBA00004394"/>
    </source>
</evidence>
<dbReference type="SUPFAM" id="SSF53448">
    <property type="entry name" value="Nucleotide-diphospho-sugar transferases"/>
    <property type="match status" value="1"/>
</dbReference>
<evidence type="ECO:0000256" key="7">
    <source>
        <dbReference type="ARBA" id="ARBA00022989"/>
    </source>
</evidence>
<dbReference type="GO" id="GO:0000026">
    <property type="term" value="F:alpha-1,2-mannosyltransferase activity"/>
    <property type="evidence" value="ECO:0007669"/>
    <property type="project" value="TreeGrafter"/>
</dbReference>
<dbReference type="Gene3D" id="3.90.550.10">
    <property type="entry name" value="Spore Coat Polysaccharide Biosynthesis Protein SpsA, Chain A"/>
    <property type="match status" value="1"/>
</dbReference>
<organism evidence="13 14">
    <name type="scientific">Aphanomyces stellatus</name>
    <dbReference type="NCBI Taxonomy" id="120398"/>
    <lineage>
        <taxon>Eukaryota</taxon>
        <taxon>Sar</taxon>
        <taxon>Stramenopiles</taxon>
        <taxon>Oomycota</taxon>
        <taxon>Saprolegniomycetes</taxon>
        <taxon>Saprolegniales</taxon>
        <taxon>Verrucalvaceae</taxon>
        <taxon>Aphanomyces</taxon>
    </lineage>
</organism>
<evidence type="ECO:0000313" key="12">
    <source>
        <dbReference type="EMBL" id="KAF0696003.1"/>
    </source>
</evidence>